<name>A0A1X7S7G2_ZYMT9</name>
<organism evidence="1 2">
    <name type="scientific">Zymoseptoria tritici (strain ST99CH_3D7)</name>
    <dbReference type="NCBI Taxonomy" id="1276538"/>
    <lineage>
        <taxon>Eukaryota</taxon>
        <taxon>Fungi</taxon>
        <taxon>Dikarya</taxon>
        <taxon>Ascomycota</taxon>
        <taxon>Pezizomycotina</taxon>
        <taxon>Dothideomycetes</taxon>
        <taxon>Dothideomycetidae</taxon>
        <taxon>Mycosphaerellales</taxon>
        <taxon>Mycosphaerellaceae</taxon>
        <taxon>Zymoseptoria</taxon>
    </lineage>
</organism>
<gene>
    <name evidence="1" type="ORF">ZT3D7_G10767</name>
</gene>
<reference evidence="1 2" key="1">
    <citation type="submission" date="2016-06" db="EMBL/GenBank/DDBJ databases">
        <authorList>
            <person name="Kjaerup R.B."/>
            <person name="Dalgaard T.S."/>
            <person name="Juul-Madsen H.R."/>
        </authorList>
    </citation>
    <scope>NUCLEOTIDE SEQUENCE [LARGE SCALE GENOMIC DNA]</scope>
</reference>
<evidence type="ECO:0000313" key="1">
    <source>
        <dbReference type="EMBL" id="SMQ55612.1"/>
    </source>
</evidence>
<sequence>MEWTLVCNFGHMTARQNLGSDGDVLVPSQCLGRVITDYAHEVYDVLWTWLSRHGSRQLGLHESRLIADLVLPSDSELVFPVAKCACRSVLWILNKC</sequence>
<proteinExistence type="predicted"/>
<evidence type="ECO:0000313" key="2">
    <source>
        <dbReference type="Proteomes" id="UP000215127"/>
    </source>
</evidence>
<dbReference type="Proteomes" id="UP000215127">
    <property type="component" value="Chromosome 12"/>
</dbReference>
<keyword evidence="2" id="KW-1185">Reference proteome</keyword>
<dbReference type="EMBL" id="LT853703">
    <property type="protein sequence ID" value="SMQ55612.1"/>
    <property type="molecule type" value="Genomic_DNA"/>
</dbReference>
<protein>
    <submittedName>
        <fullName evidence="1">Uncharacterized protein</fullName>
    </submittedName>
</protein>
<dbReference type="AlphaFoldDB" id="A0A1X7S7G2"/>
<accession>A0A1X7S7G2</accession>